<proteinExistence type="predicted"/>
<dbReference type="KEGG" id="caml:H6X83_05115"/>
<evidence type="ECO:0000256" key="1">
    <source>
        <dbReference type="SAM" id="MobiDB-lite"/>
    </source>
</evidence>
<sequence>MKFDHIVKHGDKFYMAGEDVPVKQPVHTDSKPAVAESVTEKKRVTRKG</sequence>
<protein>
    <submittedName>
        <fullName evidence="2">Uncharacterized protein</fullName>
    </submittedName>
</protein>
<organism evidence="2 3">
    <name type="scientific">Caproicibacterium amylolyticum</name>
    <dbReference type="NCBI Taxonomy" id="2766537"/>
    <lineage>
        <taxon>Bacteria</taxon>
        <taxon>Bacillati</taxon>
        <taxon>Bacillota</taxon>
        <taxon>Clostridia</taxon>
        <taxon>Eubacteriales</taxon>
        <taxon>Oscillospiraceae</taxon>
        <taxon>Caproicibacterium</taxon>
    </lineage>
</organism>
<feature type="region of interest" description="Disordered" evidence="1">
    <location>
        <begin position="24"/>
        <end position="48"/>
    </location>
</feature>
<name>A0A7G9WJZ0_9FIRM</name>
<dbReference type="RefSeq" id="WP_212508072.1">
    <property type="nucleotide sequence ID" value="NZ_CP060696.1"/>
</dbReference>
<dbReference type="EMBL" id="CP060696">
    <property type="protein sequence ID" value="QNO19002.1"/>
    <property type="molecule type" value="Genomic_DNA"/>
</dbReference>
<dbReference type="Proteomes" id="UP000516046">
    <property type="component" value="Chromosome"/>
</dbReference>
<gene>
    <name evidence="2" type="ORF">H6X83_05115</name>
</gene>
<reference evidence="2 3" key="1">
    <citation type="submission" date="2020-08" db="EMBL/GenBank/DDBJ databases">
        <authorList>
            <person name="Ren C."/>
            <person name="Gu Y."/>
            <person name="Xu Y."/>
        </authorList>
    </citation>
    <scope>NUCLEOTIDE SEQUENCE [LARGE SCALE GENOMIC DNA]</scope>
    <source>
        <strain evidence="2 3">LBM18003</strain>
    </source>
</reference>
<dbReference type="AlphaFoldDB" id="A0A7G9WJZ0"/>
<accession>A0A7G9WJZ0</accession>
<keyword evidence="3" id="KW-1185">Reference proteome</keyword>
<evidence type="ECO:0000313" key="3">
    <source>
        <dbReference type="Proteomes" id="UP000516046"/>
    </source>
</evidence>
<evidence type="ECO:0000313" key="2">
    <source>
        <dbReference type="EMBL" id="QNO19002.1"/>
    </source>
</evidence>